<evidence type="ECO:0000313" key="2">
    <source>
        <dbReference type="EMBL" id="SPP64886.1"/>
    </source>
</evidence>
<name>A0A330L6D7_9BACT</name>
<keyword evidence="1" id="KW-0812">Transmembrane</keyword>
<dbReference type="Proteomes" id="UP000248168">
    <property type="component" value="Unassembled WGS sequence"/>
</dbReference>
<accession>A0A330L6D7</accession>
<protein>
    <submittedName>
        <fullName evidence="2">Uncharacterized protein</fullName>
    </submittedName>
</protein>
<dbReference type="AlphaFoldDB" id="A0A330L6D7"/>
<keyword evidence="1" id="KW-0472">Membrane</keyword>
<feature type="transmembrane region" description="Helical" evidence="1">
    <location>
        <begin position="12"/>
        <end position="34"/>
    </location>
</feature>
<organism evidence="2 3">
    <name type="scientific">Nitrospira lenta</name>
    <dbReference type="NCBI Taxonomy" id="1436998"/>
    <lineage>
        <taxon>Bacteria</taxon>
        <taxon>Pseudomonadati</taxon>
        <taxon>Nitrospirota</taxon>
        <taxon>Nitrospiria</taxon>
        <taxon>Nitrospirales</taxon>
        <taxon>Nitrospiraceae</taxon>
        <taxon>Nitrospira</taxon>
    </lineage>
</organism>
<dbReference type="OrthoDB" id="9778614at2"/>
<proteinExistence type="predicted"/>
<dbReference type="RefSeq" id="WP_121989208.1">
    <property type="nucleotide sequence ID" value="NZ_OUNR01000012.1"/>
</dbReference>
<evidence type="ECO:0000256" key="1">
    <source>
        <dbReference type="SAM" id="Phobius"/>
    </source>
</evidence>
<dbReference type="InParanoid" id="A0A330L6D7"/>
<evidence type="ECO:0000313" key="3">
    <source>
        <dbReference type="Proteomes" id="UP000248168"/>
    </source>
</evidence>
<gene>
    <name evidence="2" type="ORF">NITLEN_20526</name>
</gene>
<keyword evidence="1" id="KW-1133">Transmembrane helix</keyword>
<keyword evidence="3" id="KW-1185">Reference proteome</keyword>
<reference evidence="3" key="1">
    <citation type="submission" date="2018-04" db="EMBL/GenBank/DDBJ databases">
        <authorList>
            <person name="Lucker S."/>
            <person name="Sakoula D."/>
        </authorList>
    </citation>
    <scope>NUCLEOTIDE SEQUENCE [LARGE SCALE GENOMIC DNA]</scope>
</reference>
<dbReference type="EMBL" id="OUNR01000012">
    <property type="protein sequence ID" value="SPP64886.1"/>
    <property type="molecule type" value="Genomic_DNA"/>
</dbReference>
<sequence length="490" mass="51340">MKTVQPHASPEQGIALLGVIILALVLALVGAALLDLAGQEASSASGAADVAVAQAVADAAQDLVIAWFHSPHTSPSTLAALLTKLQSTSDGSPSFFDQAGRSQFIGTVDHPDLLLDASRGVDQQLLNDAGAGMFRLLKDLGSVQEVKVYAPSTPGLLCTVDATVTTASSSTRHAVSIQLGALEIPALRAGIQVGGNLGLPQIAPESGALVHWGDLIVGGDLAVQRVEDLPSQSDSAPVTAVSYRDMSHREDRWLSMWIGGPVHLMQLSPGQSSNGVLPLNVHANRYPAPGVRRDHWGYEQLKQLAKQHGTYLAIDRDGLLYAGGAVEPGHGVLPDEYLRSRSVGEARGLIFIDTLDQKAPRADNLGVVRLSVGYLEAVLVVQGHVVAGPAGSGQPLSILSPPAAGNGVAGSRTAVQLSDIHLNGVLYAAGNITLDRSMRVFGAVAAEGTIATARPGMTLELWYDHEMGRGLFRGVPVVMRAPGTWMVRYE</sequence>